<sequence length="125" mass="14007">MEDQIVTENSIDICEIDNEMYSETKAILKAKFSTIVDEYIEDSSKYIENIKQSVISKNAIIVAENAHPLKSSSYSFGLNGLGKVAEIIEHTAKNSLDDSWVEEVSDLLPKIDAAFEFVCERIKSL</sequence>
<evidence type="ECO:0000259" key="3">
    <source>
        <dbReference type="PROSITE" id="PS50894"/>
    </source>
</evidence>
<feature type="modified residue" description="Phosphohistidine" evidence="2">
    <location>
        <position position="67"/>
    </location>
</feature>
<comment type="caution">
    <text evidence="4">The sequence shown here is derived from an EMBL/GenBank/DDBJ whole genome shotgun (WGS) entry which is preliminary data.</text>
</comment>
<name>A0A1D2QPZ4_9GAMM</name>
<evidence type="ECO:0000256" key="1">
    <source>
        <dbReference type="ARBA" id="ARBA00023012"/>
    </source>
</evidence>
<keyword evidence="2" id="KW-0597">Phosphoprotein</keyword>
<evidence type="ECO:0000313" key="4">
    <source>
        <dbReference type="EMBL" id="ODS23641.1"/>
    </source>
</evidence>
<dbReference type="Gene3D" id="1.20.120.160">
    <property type="entry name" value="HPT domain"/>
    <property type="match status" value="1"/>
</dbReference>
<dbReference type="GO" id="GO:0004672">
    <property type="term" value="F:protein kinase activity"/>
    <property type="evidence" value="ECO:0007669"/>
    <property type="project" value="UniProtKB-ARBA"/>
</dbReference>
<reference evidence="4 5" key="1">
    <citation type="journal article" date="2016" name="Appl. Environ. Microbiol.">
        <title>Lack of Overt Genome Reduction in the Bryostatin-Producing Bryozoan Symbiont "Candidatus Endobugula sertula".</title>
        <authorList>
            <person name="Miller I.J."/>
            <person name="Vanee N."/>
            <person name="Fong S.S."/>
            <person name="Lim-Fong G.E."/>
            <person name="Kwan J.C."/>
        </authorList>
    </citation>
    <scope>NUCLEOTIDE SEQUENCE [LARGE SCALE GENOMIC DNA]</scope>
    <source>
        <strain evidence="4">AB1-4</strain>
    </source>
</reference>
<dbReference type="PROSITE" id="PS50894">
    <property type="entry name" value="HPT"/>
    <property type="match status" value="1"/>
</dbReference>
<evidence type="ECO:0000256" key="2">
    <source>
        <dbReference type="PROSITE-ProRule" id="PRU00110"/>
    </source>
</evidence>
<proteinExistence type="predicted"/>
<dbReference type="GO" id="GO:0000160">
    <property type="term" value="P:phosphorelay signal transduction system"/>
    <property type="evidence" value="ECO:0007669"/>
    <property type="project" value="UniProtKB-KW"/>
</dbReference>
<feature type="domain" description="HPt" evidence="3">
    <location>
        <begin position="28"/>
        <end position="125"/>
    </location>
</feature>
<dbReference type="InterPro" id="IPR036641">
    <property type="entry name" value="HPT_dom_sf"/>
</dbReference>
<dbReference type="Pfam" id="PF01627">
    <property type="entry name" value="Hpt"/>
    <property type="match status" value="1"/>
</dbReference>
<dbReference type="AlphaFoldDB" id="A0A1D2QPZ4"/>
<dbReference type="EMBL" id="MDLC01000024">
    <property type="protein sequence ID" value="ODS23641.1"/>
    <property type="molecule type" value="Genomic_DNA"/>
</dbReference>
<accession>A0A1D2QPZ4</accession>
<dbReference type="SUPFAM" id="SSF47226">
    <property type="entry name" value="Histidine-containing phosphotransfer domain, HPT domain"/>
    <property type="match status" value="1"/>
</dbReference>
<protein>
    <recommendedName>
        <fullName evidence="3">HPt domain-containing protein</fullName>
    </recommendedName>
</protein>
<dbReference type="STRING" id="62101.AB835_07980"/>
<dbReference type="InterPro" id="IPR008207">
    <property type="entry name" value="Sig_transdc_His_kin_Hpt_dom"/>
</dbReference>
<evidence type="ECO:0000313" key="5">
    <source>
        <dbReference type="Proteomes" id="UP000242502"/>
    </source>
</evidence>
<dbReference type="Proteomes" id="UP000242502">
    <property type="component" value="Unassembled WGS sequence"/>
</dbReference>
<gene>
    <name evidence="4" type="ORF">AB835_07980</name>
</gene>
<keyword evidence="1" id="KW-0902">Two-component regulatory system</keyword>
<organism evidence="4 5">
    <name type="scientific">Candidatus Endobugula sertula</name>
    <name type="common">Bugula neritina bacterial symbiont</name>
    <dbReference type="NCBI Taxonomy" id="62101"/>
    <lineage>
        <taxon>Bacteria</taxon>
        <taxon>Pseudomonadati</taxon>
        <taxon>Pseudomonadota</taxon>
        <taxon>Gammaproteobacteria</taxon>
        <taxon>Cellvibrionales</taxon>
        <taxon>Cellvibrionaceae</taxon>
        <taxon>Candidatus Endobugula</taxon>
    </lineage>
</organism>